<evidence type="ECO:0000313" key="6">
    <source>
        <dbReference type="Proteomes" id="UP000017396"/>
    </source>
</evidence>
<evidence type="ECO:0000256" key="4">
    <source>
        <dbReference type="RuleBase" id="RU000363"/>
    </source>
</evidence>
<proteinExistence type="inferred from homology"/>
<name>U5QP32_GLOK1</name>
<comment type="similarity">
    <text evidence="1 4">Belongs to the short-chain dehydrogenases/reductases (SDR) family.</text>
</comment>
<dbReference type="eggNOG" id="COG1028">
    <property type="taxonomic scope" value="Bacteria"/>
</dbReference>
<dbReference type="HOGENOM" id="CLU_010194_9_0_3"/>
<keyword evidence="6" id="KW-1185">Reference proteome</keyword>
<keyword evidence="2" id="KW-0521">NADP</keyword>
<dbReference type="PRINTS" id="PR00081">
    <property type="entry name" value="GDHRDH"/>
</dbReference>
<dbReference type="InterPro" id="IPR036291">
    <property type="entry name" value="NAD(P)-bd_dom_sf"/>
</dbReference>
<dbReference type="Proteomes" id="UP000017396">
    <property type="component" value="Chromosome"/>
</dbReference>
<dbReference type="AlphaFoldDB" id="U5QP32"/>
<dbReference type="EMBL" id="CP003587">
    <property type="protein sequence ID" value="AGY59405.1"/>
    <property type="molecule type" value="Genomic_DNA"/>
</dbReference>
<evidence type="ECO:0000256" key="1">
    <source>
        <dbReference type="ARBA" id="ARBA00006484"/>
    </source>
</evidence>
<protein>
    <submittedName>
        <fullName evidence="5">Short-chain dehydrogenase/reductase SDR</fullName>
    </submittedName>
</protein>
<dbReference type="CDD" id="cd05324">
    <property type="entry name" value="carb_red_PTCR-like_SDR_c"/>
    <property type="match status" value="1"/>
</dbReference>
<dbReference type="InterPro" id="IPR002347">
    <property type="entry name" value="SDR_fam"/>
</dbReference>
<dbReference type="GO" id="GO:0016616">
    <property type="term" value="F:oxidoreductase activity, acting on the CH-OH group of donors, NAD or NADP as acceptor"/>
    <property type="evidence" value="ECO:0007669"/>
    <property type="project" value="InterPro"/>
</dbReference>
<evidence type="ECO:0000256" key="2">
    <source>
        <dbReference type="ARBA" id="ARBA00022857"/>
    </source>
</evidence>
<dbReference type="KEGG" id="glj:GKIL_3159"/>
<dbReference type="PANTHER" id="PTHR43490">
    <property type="entry name" value="(+)-NEOMENTHOL DEHYDROGENASE"/>
    <property type="match status" value="1"/>
</dbReference>
<dbReference type="SUPFAM" id="SSF51735">
    <property type="entry name" value="NAD(P)-binding Rossmann-fold domains"/>
    <property type="match status" value="1"/>
</dbReference>
<dbReference type="Pfam" id="PF00106">
    <property type="entry name" value="adh_short"/>
    <property type="match status" value="1"/>
</dbReference>
<reference evidence="5 6" key="1">
    <citation type="journal article" date="2013" name="PLoS ONE">
        <title>Cultivation and Complete Genome Sequencing of Gloeobacter kilaueensis sp. nov., from a Lava Cave in Kilauea Caldera, Hawai'i.</title>
        <authorList>
            <person name="Saw J.H."/>
            <person name="Schatz M."/>
            <person name="Brown M.V."/>
            <person name="Kunkel D.D."/>
            <person name="Foster J.S."/>
            <person name="Shick H."/>
            <person name="Christensen S."/>
            <person name="Hou S."/>
            <person name="Wan X."/>
            <person name="Donachie S.P."/>
        </authorList>
    </citation>
    <scope>NUCLEOTIDE SEQUENCE [LARGE SCALE GENOMIC DNA]</scope>
    <source>
        <strain evidence="6">JS</strain>
    </source>
</reference>
<evidence type="ECO:0000313" key="5">
    <source>
        <dbReference type="EMBL" id="AGY59405.1"/>
    </source>
</evidence>
<dbReference type="STRING" id="1183438.GKIL_3159"/>
<sequence>MTNSTNHRVALVTGADRGIGLETARQLAQKGITVLVTARDPKKAEAAATELSKEGSDAHPLTLDVTQTDSIRSAVQQVEQRFGRLDILINDAGVMLEHEWGISTVITVSDETIRQTFETNFFGLVNVTRAFLPLLRKGPQGRIVNISSIMASLTLHADPHSVLYHSKPFAYDASKTAVNVFTIHLAYELRDTPIKVNSAHPGWVMTEIGSVGATMTVEEGARSGVELALLDEDGPSGGFFYQGEPLPW</sequence>
<dbReference type="Gene3D" id="3.40.50.720">
    <property type="entry name" value="NAD(P)-binding Rossmann-like Domain"/>
    <property type="match status" value="1"/>
</dbReference>
<dbReference type="RefSeq" id="WP_023174671.1">
    <property type="nucleotide sequence ID" value="NC_022600.1"/>
</dbReference>
<gene>
    <name evidence="5" type="ORF">GKIL_3159</name>
</gene>
<keyword evidence="3" id="KW-0560">Oxidoreductase</keyword>
<dbReference type="PRINTS" id="PR00080">
    <property type="entry name" value="SDRFAMILY"/>
</dbReference>
<organism evidence="5 6">
    <name type="scientific">Gloeobacter kilaueensis (strain ATCC BAA-2537 / CCAP 1431/1 / ULC 316 / JS1)</name>
    <dbReference type="NCBI Taxonomy" id="1183438"/>
    <lineage>
        <taxon>Bacteria</taxon>
        <taxon>Bacillati</taxon>
        <taxon>Cyanobacteriota</taxon>
        <taxon>Cyanophyceae</taxon>
        <taxon>Gloeobacterales</taxon>
        <taxon>Gloeobacteraceae</taxon>
        <taxon>Gloeobacter</taxon>
    </lineage>
</organism>
<accession>U5QP32</accession>
<evidence type="ECO:0000256" key="3">
    <source>
        <dbReference type="ARBA" id="ARBA00023002"/>
    </source>
</evidence>
<dbReference type="PANTHER" id="PTHR43490:SF99">
    <property type="entry name" value="SHORT-CHAIN DEHYDROGENASE_REDUCTASE"/>
    <property type="match status" value="1"/>
</dbReference>
<dbReference type="InterPro" id="IPR045313">
    <property type="entry name" value="CBR1-like"/>
</dbReference>
<dbReference type="PATRIC" id="fig|1183438.3.peg.3109"/>